<proteinExistence type="predicted"/>
<dbReference type="InterPro" id="IPR012341">
    <property type="entry name" value="6hp_glycosidase-like_sf"/>
</dbReference>
<dbReference type="Gene3D" id="1.50.10.10">
    <property type="match status" value="1"/>
</dbReference>
<dbReference type="PANTHER" id="PTHR31616:SF0">
    <property type="entry name" value="GLUCAN 1,4-ALPHA-GLUCOSIDASE"/>
    <property type="match status" value="1"/>
</dbReference>
<feature type="domain" description="GH15-like" evidence="1">
    <location>
        <begin position="214"/>
        <end position="526"/>
    </location>
</feature>
<dbReference type="Pfam" id="PF19291">
    <property type="entry name" value="TREH_N"/>
    <property type="match status" value="1"/>
</dbReference>
<keyword evidence="3" id="KW-0378">Hydrolase</keyword>
<dbReference type="PANTHER" id="PTHR31616">
    <property type="entry name" value="TREHALASE"/>
    <property type="match status" value="1"/>
</dbReference>
<keyword evidence="4" id="KW-1185">Reference proteome</keyword>
<reference evidence="3 4" key="1">
    <citation type="journal article" date="2019" name="Sci. Rep.">
        <title>Sulfobacillus thermotolerans: new insights into resistance and metabolic capacities of acidophilic chemolithotrophs.</title>
        <authorList>
            <person name="Panyushkina A.E."/>
            <person name="Babenko V.V."/>
            <person name="Nikitina A.S."/>
            <person name="Selezneva O.V."/>
            <person name="Tsaplina I.A."/>
            <person name="Letarova M.A."/>
            <person name="Kostryukova E.S."/>
            <person name="Letarov A.V."/>
        </authorList>
    </citation>
    <scope>NUCLEOTIDE SEQUENCE [LARGE SCALE GENOMIC DNA]</scope>
    <source>
        <strain evidence="3 4">Kr1</strain>
    </source>
</reference>
<dbReference type="InterPro" id="IPR008928">
    <property type="entry name" value="6-hairpin_glycosidase_sf"/>
</dbReference>
<dbReference type="InterPro" id="IPR011613">
    <property type="entry name" value="GH15-like"/>
</dbReference>
<dbReference type="GO" id="GO:0016787">
    <property type="term" value="F:hydrolase activity"/>
    <property type="evidence" value="ECO:0007669"/>
    <property type="project" value="UniProtKB-KW"/>
</dbReference>
<evidence type="ECO:0000313" key="4">
    <source>
        <dbReference type="Proteomes" id="UP000325292"/>
    </source>
</evidence>
<dbReference type="EMBL" id="CP019454">
    <property type="protein sequence ID" value="AUW94846.1"/>
    <property type="molecule type" value="Genomic_DNA"/>
</dbReference>
<gene>
    <name evidence="3" type="ORF">BXT84_13535</name>
</gene>
<dbReference type="SUPFAM" id="SSF48208">
    <property type="entry name" value="Six-hairpin glycosidases"/>
    <property type="match status" value="1"/>
</dbReference>
<organism evidence="3 4">
    <name type="scientific">Sulfobacillus thermotolerans</name>
    <dbReference type="NCBI Taxonomy" id="338644"/>
    <lineage>
        <taxon>Bacteria</taxon>
        <taxon>Bacillati</taxon>
        <taxon>Bacillota</taxon>
        <taxon>Clostridia</taxon>
        <taxon>Eubacteriales</taxon>
        <taxon>Clostridiales Family XVII. Incertae Sedis</taxon>
        <taxon>Sulfobacillus</taxon>
    </lineage>
</organism>
<dbReference type="Proteomes" id="UP000325292">
    <property type="component" value="Chromosome"/>
</dbReference>
<feature type="domain" description="Trehalase-like N-terminal" evidence="2">
    <location>
        <begin position="9"/>
        <end position="138"/>
    </location>
</feature>
<evidence type="ECO:0000259" key="1">
    <source>
        <dbReference type="Pfam" id="PF00723"/>
    </source>
</evidence>
<protein>
    <submittedName>
        <fullName evidence="3">Glycoside hydrolase family 15</fullName>
    </submittedName>
</protein>
<evidence type="ECO:0000259" key="2">
    <source>
        <dbReference type="Pfam" id="PF19291"/>
    </source>
</evidence>
<dbReference type="InterPro" id="IPR045582">
    <property type="entry name" value="Trehalase-like_N"/>
</dbReference>
<name>A0ABM6RUA7_9FIRM</name>
<evidence type="ECO:0000313" key="3">
    <source>
        <dbReference type="EMBL" id="AUW94846.1"/>
    </source>
</evidence>
<sequence>MSQPLFYGFLSNSYTSALVSPDGVIEWLPFPRFDSDAIFCRMLDKTRGGFFSIQPRDDFESEQVYGENTNIVVTTFHTEQGQAQLRDFLPIGRAALWRVVDADIPLTLICRPTFSFGAAGSAYEIVDDGAIFRHPAGPEVVVLTIQGPMKKLARRDHWEIGPGQVVVVLRYGQDYERDRIWLQEPLAHAPNVEDATRKFWQRSLLPYDGPHPEAFNRSMLVIRGLTYRTNGALLAAATTSLPEAVGAGRQWDYRFVWVRDASYAAEALLLAGDPVACRRFIEFMLNTVDLVGKPLAAPFYRVDGTRSQGERELLWLAGYKNSRPVRVGNAASDQIQMDIEGDLLWVVLLYWRQTHDQTFIKEYWWAILTLVSWVAEYWKTPDASLWEFRDEDDLYTHSQLMCWVALKVGETLAKEAMQDLVTAKTWGQVADRVANSLWQDVKESGLPYFTQGKHHRHVDAALLTMPLYGFVGVDDPVFARTLEHIEATLLHQDFVYRYREDNMGPVLYPFTLAGFWLARVYLRKGNLERADALIAAQLRGVTDMGLFAEHIDPVTLEPHGNFPQLFPHAAVITALMERKQATRGFPDPYAAERKVQVEGGR</sequence>
<accession>A0ABM6RUA7</accession>
<dbReference type="Pfam" id="PF00723">
    <property type="entry name" value="Glyco_hydro_15"/>
    <property type="match status" value="1"/>
</dbReference>